<dbReference type="Proteomes" id="UP000285060">
    <property type="component" value="Unassembled WGS sequence"/>
</dbReference>
<sequence>MPVIPQKSPEFFLRICRNTLFLLAGFVEPVASEERLHHRLPTKLRNRLNPKNVNKLIFIKSNLPAFYEHALHDEAEYDPSGSEEYCSRGASGTVCHLLYNLGFYCLKLRF</sequence>
<reference evidence="1 2" key="1">
    <citation type="submission" date="2018-08" db="EMBL/GenBank/DDBJ databases">
        <title>Aphanomyces genome sequencing and annotation.</title>
        <authorList>
            <person name="Minardi D."/>
            <person name="Oidtmann B."/>
            <person name="Van Der Giezen M."/>
            <person name="Studholme D.J."/>
        </authorList>
    </citation>
    <scope>NUCLEOTIDE SEQUENCE [LARGE SCALE GENOMIC DNA]</scope>
    <source>
        <strain evidence="1 2">NJM0002</strain>
    </source>
</reference>
<name>A0A418AJM1_9STRA</name>
<dbReference type="AlphaFoldDB" id="A0A418AJM1"/>
<proteinExistence type="predicted"/>
<evidence type="ECO:0000313" key="2">
    <source>
        <dbReference type="Proteomes" id="UP000285060"/>
    </source>
</evidence>
<gene>
    <name evidence="1" type="ORF">DYB32_008999</name>
</gene>
<evidence type="ECO:0008006" key="3">
    <source>
        <dbReference type="Google" id="ProtNLM"/>
    </source>
</evidence>
<evidence type="ECO:0000313" key="1">
    <source>
        <dbReference type="EMBL" id="RHY24030.1"/>
    </source>
</evidence>
<comment type="caution">
    <text evidence="1">The sequence shown here is derived from an EMBL/GenBank/DDBJ whole genome shotgun (WGS) entry which is preliminary data.</text>
</comment>
<accession>A0A418AJM1</accession>
<keyword evidence="2" id="KW-1185">Reference proteome</keyword>
<dbReference type="EMBL" id="QUSY01001690">
    <property type="protein sequence ID" value="RHY24030.1"/>
    <property type="molecule type" value="Genomic_DNA"/>
</dbReference>
<organism evidence="1 2">
    <name type="scientific">Aphanomyces invadans</name>
    <dbReference type="NCBI Taxonomy" id="157072"/>
    <lineage>
        <taxon>Eukaryota</taxon>
        <taxon>Sar</taxon>
        <taxon>Stramenopiles</taxon>
        <taxon>Oomycota</taxon>
        <taxon>Saprolegniomycetes</taxon>
        <taxon>Saprolegniales</taxon>
        <taxon>Verrucalvaceae</taxon>
        <taxon>Aphanomyces</taxon>
    </lineage>
</organism>
<protein>
    <recommendedName>
        <fullName evidence="3">HAT C-terminal dimerisation domain-containing protein</fullName>
    </recommendedName>
</protein>